<dbReference type="NCBIfam" id="NF041418">
    <property type="entry name" value="MbpA"/>
    <property type="match status" value="1"/>
</dbReference>
<keyword evidence="2" id="KW-1185">Reference proteome</keyword>
<dbReference type="InterPro" id="IPR049793">
    <property type="entry name" value="MbpA-like"/>
</dbReference>
<name>I0WCD2_9FLAO</name>
<dbReference type="Pfam" id="PF21983">
    <property type="entry name" value="NikA-like"/>
    <property type="match status" value="1"/>
</dbReference>
<dbReference type="RefSeq" id="WP_008239877.1">
    <property type="nucleotide sequence ID" value="NZ_AJJU01000013.1"/>
</dbReference>
<dbReference type="AlphaFoldDB" id="I0WCD2"/>
<evidence type="ECO:0000313" key="1">
    <source>
        <dbReference type="EMBL" id="EID74048.1"/>
    </source>
</evidence>
<evidence type="ECO:0008006" key="3">
    <source>
        <dbReference type="Google" id="ProtNLM"/>
    </source>
</evidence>
<dbReference type="eggNOG" id="ENOG5032U8R">
    <property type="taxonomic scope" value="Bacteria"/>
</dbReference>
<proteinExistence type="predicted"/>
<protein>
    <recommendedName>
        <fullName evidence="3">Mobilization protein</fullName>
    </recommendedName>
</protein>
<accession>I0WCD2</accession>
<gene>
    <name evidence="1" type="ORF">W5A_09470</name>
</gene>
<sequence>MSIETFNEFQEGKSKWVERKEMESKDKIKISSELLNEMDSIAIQLGKEDSLETNSRCVSVDTISIAPDGRNERRSMNKGKTELVKFRCTVMEKKLLINRAKNSGLTLSEYFRRVAFEKKITERLTEDEIEIYKTLVRFHNNFKSIGNMYRKRNPKLTEKVYGLAEEIKTHLQKLTP</sequence>
<organism evidence="1 2">
    <name type="scientific">Imtechella halotolerans K1</name>
    <dbReference type="NCBI Taxonomy" id="946077"/>
    <lineage>
        <taxon>Bacteria</taxon>
        <taxon>Pseudomonadati</taxon>
        <taxon>Bacteroidota</taxon>
        <taxon>Flavobacteriia</taxon>
        <taxon>Flavobacteriales</taxon>
        <taxon>Flavobacteriaceae</taxon>
        <taxon>Imtechella</taxon>
    </lineage>
</organism>
<dbReference type="STRING" id="946077.W5A_09470"/>
<comment type="caution">
    <text evidence="1">The sequence shown here is derived from an EMBL/GenBank/DDBJ whole genome shotgun (WGS) entry which is preliminary data.</text>
</comment>
<reference evidence="1 2" key="1">
    <citation type="journal article" date="2012" name="J. Bacteriol.">
        <title>Genome Sequence of the Halotolerant Bacterium Imtechella halotolerans K1T.</title>
        <authorList>
            <person name="Kumar S."/>
            <person name="Vikram S."/>
            <person name="Subramanian S."/>
            <person name="Raghava G.P."/>
            <person name="Pinnaka A.K."/>
        </authorList>
    </citation>
    <scope>NUCLEOTIDE SEQUENCE [LARGE SCALE GENOMIC DNA]</scope>
    <source>
        <strain evidence="1 2">K1</strain>
    </source>
</reference>
<dbReference type="EMBL" id="AJJU01000013">
    <property type="protein sequence ID" value="EID74048.1"/>
    <property type="molecule type" value="Genomic_DNA"/>
</dbReference>
<evidence type="ECO:0000313" key="2">
    <source>
        <dbReference type="Proteomes" id="UP000005938"/>
    </source>
</evidence>
<dbReference type="Proteomes" id="UP000005938">
    <property type="component" value="Unassembled WGS sequence"/>
</dbReference>
<dbReference type="InterPro" id="IPR053842">
    <property type="entry name" value="NikA-like"/>
</dbReference>